<organism evidence="1">
    <name type="scientific">Cacopsylla melanoneura</name>
    <dbReference type="NCBI Taxonomy" id="428564"/>
    <lineage>
        <taxon>Eukaryota</taxon>
        <taxon>Metazoa</taxon>
        <taxon>Ecdysozoa</taxon>
        <taxon>Arthropoda</taxon>
        <taxon>Hexapoda</taxon>
        <taxon>Insecta</taxon>
        <taxon>Pterygota</taxon>
        <taxon>Neoptera</taxon>
        <taxon>Paraneoptera</taxon>
        <taxon>Hemiptera</taxon>
        <taxon>Sternorrhyncha</taxon>
        <taxon>Psylloidea</taxon>
        <taxon>Psyllidae</taxon>
        <taxon>Psyllinae</taxon>
        <taxon>Cacopsylla</taxon>
    </lineage>
</organism>
<protein>
    <submittedName>
        <fullName evidence="1">Uncharacterized protein</fullName>
    </submittedName>
</protein>
<dbReference type="AlphaFoldDB" id="A0A8D9C0H8"/>
<name>A0A8D9C0H8_9HEMI</name>
<accession>A0A8D9C0H8</accession>
<evidence type="ECO:0000313" key="1">
    <source>
        <dbReference type="EMBL" id="CAG6792677.1"/>
    </source>
</evidence>
<dbReference type="EMBL" id="HBUF01682710">
    <property type="protein sequence ID" value="CAG6792677.1"/>
    <property type="molecule type" value="Transcribed_RNA"/>
</dbReference>
<proteinExistence type="predicted"/>
<sequence>MSQEMFGSKSIQLVKKMLIAAFVNAVHPCVQKVLIPECHRKMHLHQPIGLSIIPSLFTGRGLSNSQVILLAPLGSNFNQNTLFEFLFGAQCSQIVDGKLKQRVPVVALEELVIIESFKPFIFTLFLNFVEEDMISLVHLGQPPVEILLVP</sequence>
<reference evidence="1" key="1">
    <citation type="submission" date="2021-05" db="EMBL/GenBank/DDBJ databases">
        <authorList>
            <person name="Alioto T."/>
            <person name="Alioto T."/>
            <person name="Gomez Garrido J."/>
        </authorList>
    </citation>
    <scope>NUCLEOTIDE SEQUENCE</scope>
</reference>